<evidence type="ECO:0000313" key="3">
    <source>
        <dbReference type="Proteomes" id="UP000029721"/>
    </source>
</evidence>
<accession>A0ABR4WV12</accession>
<dbReference type="RefSeq" id="WP_035595512.1">
    <property type="nucleotide sequence ID" value="NZ_JOKD01000020.1"/>
</dbReference>
<reference evidence="2 3" key="1">
    <citation type="submission" date="2014-06" db="EMBL/GenBank/DDBJ databases">
        <title>Draft genome sequence of an extremely salt tolerant bacteria Halomonas salina/CIFRI 1.</title>
        <authorList>
            <person name="Behera B.D."/>
            <person name="Meena D.K."/>
            <person name="Das P."/>
            <person name="Maharana J."/>
            <person name="Paria P."/>
            <person name="Sharma A.P."/>
            <person name="Shamsudheen K.V."/>
            <person name="Rijit J."/>
            <person name="Dixit V."/>
            <person name="Verma A."/>
            <person name="Scaria V."/>
            <person name="Sivasubbu S."/>
        </authorList>
    </citation>
    <scope>NUCLEOTIDE SEQUENCE [LARGE SCALE GENOMIC DNA]</scope>
    <source>
        <strain evidence="2 3">CIFRI 1</strain>
    </source>
</reference>
<dbReference type="EMBL" id="JOKD01000020">
    <property type="protein sequence ID" value="KGE78280.1"/>
    <property type="molecule type" value="Genomic_DNA"/>
</dbReference>
<comment type="caution">
    <text evidence="2">The sequence shown here is derived from an EMBL/GenBank/DDBJ whole genome shotgun (WGS) entry which is preliminary data.</text>
</comment>
<proteinExistence type="predicted"/>
<dbReference type="Proteomes" id="UP000029721">
    <property type="component" value="Unassembled WGS sequence"/>
</dbReference>
<evidence type="ECO:0000313" key="2">
    <source>
        <dbReference type="EMBL" id="KGE78280.1"/>
    </source>
</evidence>
<protein>
    <submittedName>
        <fullName evidence="2">Uncharacterized protein</fullName>
    </submittedName>
</protein>
<feature type="coiled-coil region" evidence="1">
    <location>
        <begin position="37"/>
        <end position="64"/>
    </location>
</feature>
<keyword evidence="1" id="KW-0175">Coiled coil</keyword>
<name>A0ABR4WV12_9GAMM</name>
<organism evidence="2 3">
    <name type="scientific">Halomonas salina</name>
    <dbReference type="NCBI Taxonomy" id="42565"/>
    <lineage>
        <taxon>Bacteria</taxon>
        <taxon>Pseudomonadati</taxon>
        <taxon>Pseudomonadota</taxon>
        <taxon>Gammaproteobacteria</taxon>
        <taxon>Oceanospirillales</taxon>
        <taxon>Halomonadaceae</taxon>
        <taxon>Halomonas</taxon>
    </lineage>
</organism>
<keyword evidence="3" id="KW-1185">Reference proteome</keyword>
<evidence type="ECO:0000256" key="1">
    <source>
        <dbReference type="SAM" id="Coils"/>
    </source>
</evidence>
<sequence length="499" mass="55069">MGKGRVLAAHGEGRYTIEIVEDRVRAESARALAVQLLAELDGRINDMDRQISAAQANVDAAAADQDAAIEQYRLAMTEAGESGIDLAEHSKAVLVAARERDRLRTQQRQIMARRAVAQSRIDRVDALPPLRRVDTWCADYTEDLSGDVATAEVPGEIGQVIIQPGFEDGATWSGSADGAMQPALAGTPASVFYNLAMMPGWQRWRPTFRIATISNIDNDLCDITLDPAASSQQGLPVNAQGSYSGVPIMYMDCNGDAFEDGDRALVAFSGNTGKPVVVGFETKPRECRLYEFDTTVASIGGSSSMMTAPGGIALPFRVKNPVTVVTMQRYLSWGGVSEYGEIEAFILCEVSEGKVITNVLDYFWHGNTPNWKTRRYLEGDGPELYPGKNYAFITYDPEWWGAKAYRDHFSKKEFFEKHDWLEQAFPEVGDSTLALIFNYLCEDPSTCNLFDGRPERGDDIAAILPGRLLSLLNEGPDLESDTGYIEPIRMYAKRLRPDQ</sequence>
<gene>
    <name evidence="2" type="ORF">FP66_04610</name>
</gene>